<name>A0A7K5PB11_9CORV</name>
<dbReference type="PANTHER" id="PTHR14465:SF0">
    <property type="entry name" value="IQ DOMAIN-CONTAINING PROTEIN H"/>
    <property type="match status" value="1"/>
</dbReference>
<feature type="non-terminal residue" evidence="2">
    <location>
        <position position="1"/>
    </location>
</feature>
<dbReference type="PANTHER" id="PTHR14465">
    <property type="entry name" value="IQ DOMAIN-CONTAINING PROTEIN H"/>
    <property type="match status" value="1"/>
</dbReference>
<evidence type="ECO:0000313" key="2">
    <source>
        <dbReference type="EMBL" id="NWT52114.1"/>
    </source>
</evidence>
<dbReference type="InterPro" id="IPR056855">
    <property type="entry name" value="ATP-grasp_IQCH"/>
</dbReference>
<sequence>IQEDFQKLKMEKTNLKGNAEAVDICDLRKATERTELGPRKHAENYLNIINGQELTLSSAGNKEVNSKEPSKCRAHSMQFTEYIKNSVLILITVRVFLIPHYPYSIFQQQVEIDFKIMLDPENTDNKAGLKYPNDETRLPLINKRKSAPMCSQKTGKGPTVTNPWALPAFRSLGSSPLPVVEEDTPKGALSLSGQRLMLAAAKRTLPAPPVVSRAAPFPEFPRQHKKSAGAIYGPYSSSKGNIAPLPSSNSVVSAQKSKAEWRYPAQQLESEVHILSQPQNPCLDWDIAAHQKAPGFLALQHHHHSSRGRAVGFLEPTAKLLKDLAVPLATIDGQKSAQTSSDSDFKENPTQSANLSVIKAQSAVEKILNRAGQSCRGQGGSAGAAAGIWEGCRQQQQQRLKAAGVIRTSWRSWNHLARLRNALRAARRRHLENFYSRAKHLAANWNRIRTSRRTIIHIPSLGYSQRIREHIPDLALQQNLQMGRLCDILDANVDVIYICPLALSEELLQYYHKLLGLQAAVRSGNPQDMADLQDRFRILTPEAINSFPEHHLCLATVLKYSPRTLQRLQALLQGRDAYVVGGVPHLDDLAVADELQVPLLGSEPAVAQLYSTKSGSKRIFGSAGVPTPPGEWDIHSREQLLRALSQLILDNLEVQRWLFKVDDERGGNGTAFCDVISHLECYPWIQRESQGHGPEVWRESQARELALVKISQELPGLLAQHVQPVNEKRFPTWEKFLQTFLTQGGVIEAFPFSASVTNLTVDLLIEPTGEVTLVSSGDQLHAEGPLRSSGTTIPQRSVDPEVLQALCLKIGEACKSKGVLGYFSVDFVAFTHPQTREQQVSGAACLLQFCLCSAKLQVWILRSGVISGSGLRANLSLGAREQPSGLLGCSLQPAPSSPRCAVASSQLRHSSLSGISYNLLFHLCQARGVGFDLQAGTNERAIVFKHAKGIIGKLICLDIINRTIGEDLQGVLLTFARNLFIIHQEISAPNMQGETNFKMAIRDIEAILGVTAENKLRLEEEQPWEADAVKE</sequence>
<dbReference type="Proteomes" id="UP000532437">
    <property type="component" value="Unassembled WGS sequence"/>
</dbReference>
<dbReference type="AlphaFoldDB" id="A0A7K5PB11"/>
<organism evidence="2 3">
    <name type="scientific">Erythrocercus mccallii</name>
    <dbReference type="NCBI Taxonomy" id="107208"/>
    <lineage>
        <taxon>Eukaryota</taxon>
        <taxon>Metazoa</taxon>
        <taxon>Chordata</taxon>
        <taxon>Craniata</taxon>
        <taxon>Vertebrata</taxon>
        <taxon>Euteleostomi</taxon>
        <taxon>Archelosauria</taxon>
        <taxon>Archosauria</taxon>
        <taxon>Dinosauria</taxon>
        <taxon>Saurischia</taxon>
        <taxon>Theropoda</taxon>
        <taxon>Coelurosauria</taxon>
        <taxon>Aves</taxon>
        <taxon>Neognathae</taxon>
        <taxon>Neoaves</taxon>
        <taxon>Telluraves</taxon>
        <taxon>Australaves</taxon>
        <taxon>Passeriformes</taxon>
        <taxon>Corvoidea</taxon>
        <taxon>Dicruridae</taxon>
        <taxon>Erythrocercus</taxon>
    </lineage>
</organism>
<keyword evidence="3" id="KW-1185">Reference proteome</keyword>
<dbReference type="Pfam" id="PF24923">
    <property type="entry name" value="ATP-grasp_IQCH"/>
    <property type="match status" value="1"/>
</dbReference>
<evidence type="ECO:0000313" key="3">
    <source>
        <dbReference type="Proteomes" id="UP000532437"/>
    </source>
</evidence>
<comment type="caution">
    <text evidence="2">The sequence shown here is derived from an EMBL/GenBank/DDBJ whole genome shotgun (WGS) entry which is preliminary data.</text>
</comment>
<dbReference type="InterPro" id="IPR038752">
    <property type="entry name" value="IQCH"/>
</dbReference>
<dbReference type="EMBL" id="VZRG01000372">
    <property type="protein sequence ID" value="NWT52114.1"/>
    <property type="molecule type" value="Genomic_DNA"/>
</dbReference>
<reference evidence="2 3" key="1">
    <citation type="submission" date="2019-09" db="EMBL/GenBank/DDBJ databases">
        <title>Bird 10,000 Genomes (B10K) Project - Family phase.</title>
        <authorList>
            <person name="Zhang G."/>
        </authorList>
    </citation>
    <scope>NUCLEOTIDE SEQUENCE [LARGE SCALE GENOMIC DNA]</scope>
    <source>
        <strain evidence="2">B10K-DU-002-60</strain>
        <tissue evidence="2">Muscle</tissue>
    </source>
</reference>
<gene>
    <name evidence="2" type="primary">Iqch</name>
    <name evidence="2" type="ORF">ERYMCC_R00368</name>
</gene>
<feature type="domain" description="IQCH-like ATP-grasp" evidence="1">
    <location>
        <begin position="604"/>
        <end position="849"/>
    </location>
</feature>
<proteinExistence type="predicted"/>
<feature type="non-terminal residue" evidence="2">
    <location>
        <position position="1031"/>
    </location>
</feature>
<protein>
    <submittedName>
        <fullName evidence="2">IQCH protein</fullName>
    </submittedName>
</protein>
<evidence type="ECO:0000259" key="1">
    <source>
        <dbReference type="Pfam" id="PF24923"/>
    </source>
</evidence>
<accession>A0A7K5PB11</accession>